<gene>
    <name evidence="2" type="ORF">ACFOUW_29300</name>
</gene>
<dbReference type="EMBL" id="JBHRZH010000036">
    <property type="protein sequence ID" value="MFC3764966.1"/>
    <property type="molecule type" value="Genomic_DNA"/>
</dbReference>
<keyword evidence="3" id="KW-1185">Reference proteome</keyword>
<sequence>MAQSEIPREDVEAALHTRRELGADYEPAIVDSLVERIDSAIEARVAAELQRRAPVTNDLSRKDHADRSLALGIVTIVLAVPLTAISAAMVGFLAVVLVWVGLVAINVAYALGNRR</sequence>
<organism evidence="2 3">
    <name type="scientific">Tenggerimyces flavus</name>
    <dbReference type="NCBI Taxonomy" id="1708749"/>
    <lineage>
        <taxon>Bacteria</taxon>
        <taxon>Bacillati</taxon>
        <taxon>Actinomycetota</taxon>
        <taxon>Actinomycetes</taxon>
        <taxon>Propionibacteriales</taxon>
        <taxon>Nocardioidaceae</taxon>
        <taxon>Tenggerimyces</taxon>
    </lineage>
</organism>
<dbReference type="Proteomes" id="UP001595699">
    <property type="component" value="Unassembled WGS sequence"/>
</dbReference>
<keyword evidence="1" id="KW-0472">Membrane</keyword>
<comment type="caution">
    <text evidence="2">The sequence shown here is derived from an EMBL/GenBank/DDBJ whole genome shotgun (WGS) entry which is preliminary data.</text>
</comment>
<feature type="transmembrane region" description="Helical" evidence="1">
    <location>
        <begin position="92"/>
        <end position="112"/>
    </location>
</feature>
<keyword evidence="1" id="KW-1133">Transmembrane helix</keyword>
<reference evidence="3" key="1">
    <citation type="journal article" date="2019" name="Int. J. Syst. Evol. Microbiol.">
        <title>The Global Catalogue of Microorganisms (GCM) 10K type strain sequencing project: providing services to taxonomists for standard genome sequencing and annotation.</title>
        <authorList>
            <consortium name="The Broad Institute Genomics Platform"/>
            <consortium name="The Broad Institute Genome Sequencing Center for Infectious Disease"/>
            <person name="Wu L."/>
            <person name="Ma J."/>
        </authorList>
    </citation>
    <scope>NUCLEOTIDE SEQUENCE [LARGE SCALE GENOMIC DNA]</scope>
    <source>
        <strain evidence="3">CGMCC 4.7241</strain>
    </source>
</reference>
<evidence type="ECO:0000256" key="1">
    <source>
        <dbReference type="SAM" id="Phobius"/>
    </source>
</evidence>
<keyword evidence="1" id="KW-0812">Transmembrane</keyword>
<evidence type="ECO:0008006" key="4">
    <source>
        <dbReference type="Google" id="ProtNLM"/>
    </source>
</evidence>
<name>A0ABV7YHZ3_9ACTN</name>
<evidence type="ECO:0000313" key="2">
    <source>
        <dbReference type="EMBL" id="MFC3764966.1"/>
    </source>
</evidence>
<dbReference type="RefSeq" id="WP_205119313.1">
    <property type="nucleotide sequence ID" value="NZ_JAFBCM010000001.1"/>
</dbReference>
<feature type="transmembrane region" description="Helical" evidence="1">
    <location>
        <begin position="69"/>
        <end position="86"/>
    </location>
</feature>
<proteinExistence type="predicted"/>
<accession>A0ABV7YHZ3</accession>
<protein>
    <recommendedName>
        <fullName evidence="4">DUF1707 domain-containing protein</fullName>
    </recommendedName>
</protein>
<evidence type="ECO:0000313" key="3">
    <source>
        <dbReference type="Proteomes" id="UP001595699"/>
    </source>
</evidence>